<sequence length="142" mass="16464">MTLPQYTFKKKERLCLKKQVGELFESGKALMAYPARVQYLLVDAVDDAPAKILFSVPKKRFKRAVKRNLIRRKMREAYRLHKHLLYPHVPEGKQLIFALIYLDKEVLPYTSIQKGVLKAIDKLTEVLTTAPEDTPISKEAHE</sequence>
<dbReference type="EMBL" id="BAZW01000015">
    <property type="protein sequence ID" value="GAO29906.1"/>
    <property type="molecule type" value="Genomic_DNA"/>
</dbReference>
<dbReference type="NCBIfam" id="TIGR00188">
    <property type="entry name" value="rnpA"/>
    <property type="match status" value="1"/>
</dbReference>
<dbReference type="OrthoDB" id="1524972at2"/>
<evidence type="ECO:0000313" key="10">
    <source>
        <dbReference type="Proteomes" id="UP000032900"/>
    </source>
</evidence>
<dbReference type="Pfam" id="PF00825">
    <property type="entry name" value="Ribonuclease_P"/>
    <property type="match status" value="1"/>
</dbReference>
<accession>A0A0E9LXR1</accession>
<dbReference type="GO" id="GO:0000049">
    <property type="term" value="F:tRNA binding"/>
    <property type="evidence" value="ECO:0007669"/>
    <property type="project" value="UniProtKB-UniRule"/>
</dbReference>
<evidence type="ECO:0000256" key="7">
    <source>
        <dbReference type="HAMAP-Rule" id="MF_00227"/>
    </source>
</evidence>
<dbReference type="InterPro" id="IPR014721">
    <property type="entry name" value="Ribsml_uS5_D2-typ_fold_subgr"/>
</dbReference>
<comment type="similarity">
    <text evidence="7">Belongs to the RnpA family.</text>
</comment>
<keyword evidence="5 7" id="KW-0378">Hydrolase</keyword>
<organism evidence="9 10">
    <name type="scientific">Geofilum rubicundum JCM 15548</name>
    <dbReference type="NCBI Taxonomy" id="1236989"/>
    <lineage>
        <taxon>Bacteria</taxon>
        <taxon>Pseudomonadati</taxon>
        <taxon>Bacteroidota</taxon>
        <taxon>Bacteroidia</taxon>
        <taxon>Marinilabiliales</taxon>
        <taxon>Marinilabiliaceae</taxon>
        <taxon>Geofilum</taxon>
    </lineage>
</organism>
<comment type="function">
    <text evidence="1 7">RNaseP catalyzes the removal of the 5'-leader sequence from pre-tRNA to produce the mature 5'-terminus. It can also cleave other RNA substrates such as 4.5S RNA. The protein component plays an auxiliary but essential role in vivo by binding to the 5'-leader sequence and broadening the substrate specificity of the ribozyme.</text>
</comment>
<dbReference type="RefSeq" id="WP_062124536.1">
    <property type="nucleotide sequence ID" value="NZ_BAZW01000015.1"/>
</dbReference>
<comment type="subunit">
    <text evidence="7">Consists of a catalytic RNA component (M1 or rnpB) and a protein subunit.</text>
</comment>
<dbReference type="InterPro" id="IPR020539">
    <property type="entry name" value="RNase_P_CS"/>
</dbReference>
<comment type="catalytic activity">
    <reaction evidence="7">
        <text>Endonucleolytic cleavage of RNA, removing 5'-extranucleotides from tRNA precursor.</text>
        <dbReference type="EC" id="3.1.26.5"/>
    </reaction>
</comment>
<dbReference type="GO" id="GO:0030677">
    <property type="term" value="C:ribonuclease P complex"/>
    <property type="evidence" value="ECO:0007669"/>
    <property type="project" value="TreeGrafter"/>
</dbReference>
<dbReference type="HAMAP" id="MF_00227">
    <property type="entry name" value="RNase_P"/>
    <property type="match status" value="1"/>
</dbReference>
<dbReference type="STRING" id="1236989.JCM15548_12141"/>
<dbReference type="PANTHER" id="PTHR33992">
    <property type="entry name" value="RIBONUCLEASE P PROTEIN COMPONENT"/>
    <property type="match status" value="1"/>
</dbReference>
<comment type="caution">
    <text evidence="9">The sequence shown here is derived from an EMBL/GenBank/DDBJ whole genome shotgun (WGS) entry which is preliminary data.</text>
</comment>
<dbReference type="Proteomes" id="UP000032900">
    <property type="component" value="Unassembled WGS sequence"/>
</dbReference>
<reference evidence="9 10" key="1">
    <citation type="journal article" date="2015" name="Microbes Environ.">
        <title>Distribution and evolution of nitrogen fixation genes in the phylum bacteroidetes.</title>
        <authorList>
            <person name="Inoue J."/>
            <person name="Oshima K."/>
            <person name="Suda W."/>
            <person name="Sakamoto M."/>
            <person name="Iino T."/>
            <person name="Noda S."/>
            <person name="Hongoh Y."/>
            <person name="Hattori M."/>
            <person name="Ohkuma M."/>
        </authorList>
    </citation>
    <scope>NUCLEOTIDE SEQUENCE [LARGE SCALE GENOMIC DNA]</scope>
    <source>
        <strain evidence="9">JCM 15548</strain>
    </source>
</reference>
<keyword evidence="4 7" id="KW-0255">Endonuclease</keyword>
<gene>
    <name evidence="7" type="primary">rnpA</name>
    <name evidence="9" type="ORF">JCM15548_12141</name>
</gene>
<evidence type="ECO:0000256" key="6">
    <source>
        <dbReference type="ARBA" id="ARBA00022884"/>
    </source>
</evidence>
<evidence type="ECO:0000313" key="9">
    <source>
        <dbReference type="EMBL" id="GAO29906.1"/>
    </source>
</evidence>
<keyword evidence="2 7" id="KW-0819">tRNA processing</keyword>
<keyword evidence="6 7" id="KW-0694">RNA-binding</keyword>
<name>A0A0E9LXR1_9BACT</name>
<dbReference type="InterPro" id="IPR000100">
    <property type="entry name" value="RNase_P"/>
</dbReference>
<dbReference type="EC" id="3.1.26.5" evidence="7 8"/>
<evidence type="ECO:0000256" key="5">
    <source>
        <dbReference type="ARBA" id="ARBA00022801"/>
    </source>
</evidence>
<dbReference type="Gene3D" id="3.30.230.10">
    <property type="match status" value="1"/>
</dbReference>
<evidence type="ECO:0000256" key="8">
    <source>
        <dbReference type="NCBIfam" id="TIGR00188"/>
    </source>
</evidence>
<evidence type="ECO:0000256" key="3">
    <source>
        <dbReference type="ARBA" id="ARBA00022722"/>
    </source>
</evidence>
<evidence type="ECO:0000256" key="2">
    <source>
        <dbReference type="ARBA" id="ARBA00022694"/>
    </source>
</evidence>
<dbReference type="SUPFAM" id="SSF54211">
    <property type="entry name" value="Ribosomal protein S5 domain 2-like"/>
    <property type="match status" value="1"/>
</dbReference>
<dbReference type="InterPro" id="IPR020568">
    <property type="entry name" value="Ribosomal_Su5_D2-typ_SF"/>
</dbReference>
<evidence type="ECO:0000256" key="1">
    <source>
        <dbReference type="ARBA" id="ARBA00002663"/>
    </source>
</evidence>
<evidence type="ECO:0000256" key="4">
    <source>
        <dbReference type="ARBA" id="ARBA00022759"/>
    </source>
</evidence>
<dbReference type="PANTHER" id="PTHR33992:SF1">
    <property type="entry name" value="RIBONUCLEASE P PROTEIN COMPONENT"/>
    <property type="match status" value="1"/>
</dbReference>
<dbReference type="PROSITE" id="PS00648">
    <property type="entry name" value="RIBONUCLEASE_P"/>
    <property type="match status" value="1"/>
</dbReference>
<dbReference type="GO" id="GO:0001682">
    <property type="term" value="P:tRNA 5'-leader removal"/>
    <property type="evidence" value="ECO:0007669"/>
    <property type="project" value="UniProtKB-UniRule"/>
</dbReference>
<dbReference type="AlphaFoldDB" id="A0A0E9LXR1"/>
<dbReference type="GO" id="GO:0042781">
    <property type="term" value="F:3'-tRNA processing endoribonuclease activity"/>
    <property type="evidence" value="ECO:0007669"/>
    <property type="project" value="TreeGrafter"/>
</dbReference>
<keyword evidence="3 7" id="KW-0540">Nuclease</keyword>
<keyword evidence="10" id="KW-1185">Reference proteome</keyword>
<protein>
    <recommendedName>
        <fullName evidence="7 8">Ribonuclease P protein component</fullName>
        <shortName evidence="7">RNase P protein</shortName>
        <shortName evidence="7">RNaseP protein</shortName>
        <ecNumber evidence="7 8">3.1.26.5</ecNumber>
    </recommendedName>
    <alternativeName>
        <fullName evidence="7">Protein C5</fullName>
    </alternativeName>
</protein>
<dbReference type="GO" id="GO:0004526">
    <property type="term" value="F:ribonuclease P activity"/>
    <property type="evidence" value="ECO:0007669"/>
    <property type="project" value="UniProtKB-UniRule"/>
</dbReference>
<proteinExistence type="inferred from homology"/>